<feature type="compositionally biased region" description="Polar residues" evidence="1">
    <location>
        <begin position="61"/>
        <end position="77"/>
    </location>
</feature>
<dbReference type="EMBL" id="LUCM01009815">
    <property type="protein sequence ID" value="KAA0186346.1"/>
    <property type="molecule type" value="Genomic_DNA"/>
</dbReference>
<evidence type="ECO:0000313" key="3">
    <source>
        <dbReference type="Proteomes" id="UP000728185"/>
    </source>
</evidence>
<feature type="compositionally biased region" description="Polar residues" evidence="1">
    <location>
        <begin position="29"/>
        <end position="43"/>
    </location>
</feature>
<feature type="compositionally biased region" description="Polar residues" evidence="1">
    <location>
        <begin position="252"/>
        <end position="262"/>
    </location>
</feature>
<reference evidence="2" key="1">
    <citation type="submission" date="2019-05" db="EMBL/GenBank/DDBJ databases">
        <title>Annotation for the trematode Fasciolopsis buski.</title>
        <authorList>
            <person name="Choi Y.-J."/>
        </authorList>
    </citation>
    <scope>NUCLEOTIDE SEQUENCE</scope>
    <source>
        <strain evidence="2">HT</strain>
        <tissue evidence="2">Whole worm</tissue>
    </source>
</reference>
<name>A0A8E0VDH9_9TREM</name>
<dbReference type="AlphaFoldDB" id="A0A8E0VDH9"/>
<protein>
    <submittedName>
        <fullName evidence="2">Uncharacterized protein</fullName>
    </submittedName>
</protein>
<feature type="compositionally biased region" description="Basic and acidic residues" evidence="1">
    <location>
        <begin position="96"/>
        <end position="109"/>
    </location>
</feature>
<keyword evidence="3" id="KW-1185">Reference proteome</keyword>
<dbReference type="Proteomes" id="UP000728185">
    <property type="component" value="Unassembled WGS sequence"/>
</dbReference>
<gene>
    <name evidence="2" type="ORF">FBUS_09326</name>
</gene>
<evidence type="ECO:0000313" key="2">
    <source>
        <dbReference type="EMBL" id="KAA0186346.1"/>
    </source>
</evidence>
<feature type="region of interest" description="Disordered" evidence="1">
    <location>
        <begin position="243"/>
        <end position="296"/>
    </location>
</feature>
<comment type="caution">
    <text evidence="2">The sequence shown here is derived from an EMBL/GenBank/DDBJ whole genome shotgun (WGS) entry which is preliminary data.</text>
</comment>
<proteinExistence type="predicted"/>
<accession>A0A8E0VDH9</accession>
<feature type="region of interest" description="Disordered" evidence="1">
    <location>
        <begin position="194"/>
        <end position="216"/>
    </location>
</feature>
<feature type="region of interest" description="Disordered" evidence="1">
    <location>
        <begin position="22"/>
        <end position="116"/>
    </location>
</feature>
<organism evidence="2 3">
    <name type="scientific">Fasciolopsis buskii</name>
    <dbReference type="NCBI Taxonomy" id="27845"/>
    <lineage>
        <taxon>Eukaryota</taxon>
        <taxon>Metazoa</taxon>
        <taxon>Spiralia</taxon>
        <taxon>Lophotrochozoa</taxon>
        <taxon>Platyhelminthes</taxon>
        <taxon>Trematoda</taxon>
        <taxon>Digenea</taxon>
        <taxon>Plagiorchiida</taxon>
        <taxon>Echinostomata</taxon>
        <taxon>Echinostomatoidea</taxon>
        <taxon>Fasciolidae</taxon>
        <taxon>Fasciolopsis</taxon>
    </lineage>
</organism>
<dbReference type="OrthoDB" id="6288243at2759"/>
<sequence length="315" mass="33666">MPLHVDPRKHELLEARIQGSNHIGFAPPATSSGSGFLAQSLSNVDDHSQTPDQGAAPVTPSPGSSAGDTDMNTSGSGPTKPATFCHASDQMNSNSRGEEDTLERAEKLDSIPVRTPDAAIPGNNLIPYIVTPHTQSFAESSLSTIPKRSKQLTSTYTDLNTIQINSSDTPVSPTKNDHLAASQFPANAPLIHSPQYTSRSNSEHIPPFLLSTNSPSKVNTSLPIDRLPAANIGGQNPNAYASSVLTDYGSPARTNHLTATDAHSSRGSSKKRRKAPNTDEVSVQRPRKLTCQDRGSKRIDELFKPLSFNVCHSSD</sequence>
<evidence type="ECO:0000256" key="1">
    <source>
        <dbReference type="SAM" id="MobiDB-lite"/>
    </source>
</evidence>